<organism evidence="2 3">
    <name type="scientific">Pseudoloma neurophilia</name>
    <dbReference type="NCBI Taxonomy" id="146866"/>
    <lineage>
        <taxon>Eukaryota</taxon>
        <taxon>Fungi</taxon>
        <taxon>Fungi incertae sedis</taxon>
        <taxon>Microsporidia</taxon>
        <taxon>Pseudoloma</taxon>
    </lineage>
</organism>
<keyword evidence="1" id="KW-0812">Transmembrane</keyword>
<dbReference type="AlphaFoldDB" id="A0A0R0M0G1"/>
<keyword evidence="1" id="KW-1133">Transmembrane helix</keyword>
<dbReference type="Proteomes" id="UP000051530">
    <property type="component" value="Unassembled WGS sequence"/>
</dbReference>
<comment type="caution">
    <text evidence="2">The sequence shown here is derived from an EMBL/GenBank/DDBJ whole genome shotgun (WGS) entry which is preliminary data.</text>
</comment>
<feature type="transmembrane region" description="Helical" evidence="1">
    <location>
        <begin position="6"/>
        <end position="28"/>
    </location>
</feature>
<evidence type="ECO:0000313" key="2">
    <source>
        <dbReference type="EMBL" id="KRH92481.1"/>
    </source>
</evidence>
<reference evidence="2 3" key="1">
    <citation type="submission" date="2015-07" db="EMBL/GenBank/DDBJ databases">
        <title>The genome of Pseudoloma neurophilia, a relevant intracellular parasite of the zebrafish.</title>
        <authorList>
            <person name="Ndikumana S."/>
            <person name="Pelin A."/>
            <person name="Sanders J."/>
            <person name="Corradi N."/>
        </authorList>
    </citation>
    <scope>NUCLEOTIDE SEQUENCE [LARGE SCALE GENOMIC DNA]</scope>
    <source>
        <strain evidence="2 3">MK1</strain>
    </source>
</reference>
<gene>
    <name evidence="2" type="ORF">M153_55160002</name>
</gene>
<evidence type="ECO:0000313" key="3">
    <source>
        <dbReference type="Proteomes" id="UP000051530"/>
    </source>
</evidence>
<dbReference type="EMBL" id="LGUB01000896">
    <property type="protein sequence ID" value="KRH92481.1"/>
    <property type="molecule type" value="Genomic_DNA"/>
</dbReference>
<evidence type="ECO:0000256" key="1">
    <source>
        <dbReference type="SAM" id="Phobius"/>
    </source>
</evidence>
<sequence>FFYFLPHSFILAIHSFIHFLPHSFIFILSKLKKFFERLVCIYFSFHNQKGIKNDTIKL</sequence>
<keyword evidence="1" id="KW-0472">Membrane</keyword>
<name>A0A0R0M0G1_9MICR</name>
<keyword evidence="3" id="KW-1185">Reference proteome</keyword>
<accession>A0A0R0M0G1</accession>
<dbReference type="VEuPathDB" id="MicrosporidiaDB:M153_55160002"/>
<protein>
    <submittedName>
        <fullName evidence="2">Uncharacterized protein</fullName>
    </submittedName>
</protein>
<proteinExistence type="predicted"/>
<feature type="non-terminal residue" evidence="2">
    <location>
        <position position="1"/>
    </location>
</feature>